<evidence type="ECO:0000259" key="3">
    <source>
        <dbReference type="PROSITE" id="PS51127"/>
    </source>
</evidence>
<sequence length="811" mass="83695">MSIRLPKYIVWLALFALTSCGGGVSGDNGDDPFGSGGDAGSDTSNYTLALSTFDDQCSTPTQSFTSGQVACIEATLLQDGNPVQGEIVTFSGSLGTLSSTTKLTDSQGVAQITISSENTEIGAAELSATYEDTSATQNYEYLSTTTTASETAVVSMAMLNNGQVVNRFQADTEVQLQTQILDENADPVAGVIVTFSAQRGTLNTDSALTDSNGVAQVTLSATDTDIGAGVATAIAVVDDVDLASSLNYEIQAAGAISEQVIRLGYFDEDGVFVENQLGVSTRNTDGDVEISAGGTLGLSIALVDENDQRILSQTPVTFSSNCVADGFATIDTLVNTINGVANATFEDQSCAGGDGNSDSIVASVVVNNATLSVSQTISIQAESIGSLAFVSAEPSSLVLRGTGGQNSSSVSTLVFQVNGALGNPLAQQEVAFSLNTQTGGLTLSSTTGLTNSQGQVSTRVTAGDVPTSVRVTAQVETESGDTIITQSDLLSVSTGLPDQNSMTISADNRNPEAFDINEQQVNLTVRLADTFNNPVPDGTAVSFSTEGGSIDGSCTTLSGACSVTWVSANPTVPDHRITILATAIGHETLFDSNGNNIYDDADGLGFNDGTDSGFGTSLYGQTGFVDMREAWRDDNENNIWDNGEIFLDYDSDEEFDGPDGLFNGPQCSGETCGVDEASTIHVRRALVLVTSSSAAQIDILNNSAAIIASNYQGTTGSSTIPRNATQSFTLVFADTARQPIASGSTIVVSTSAGQLSGQTNLTMPSTAVNAESRATFTLENDVTETTQATLSVVITSPSGIESATSAIVTLN</sequence>
<dbReference type="EMBL" id="CP047656">
    <property type="protein sequence ID" value="QHJ12550.1"/>
    <property type="molecule type" value="Genomic_DNA"/>
</dbReference>
<keyword evidence="2" id="KW-0732">Signal</keyword>
<dbReference type="InterPro" id="IPR003344">
    <property type="entry name" value="Big_1_dom"/>
</dbReference>
<gene>
    <name evidence="4" type="ORF">FX988_02807</name>
</gene>
<dbReference type="Gene3D" id="2.60.40.10">
    <property type="entry name" value="Immunoglobulins"/>
    <property type="match status" value="4"/>
</dbReference>
<dbReference type="SUPFAM" id="SSF49373">
    <property type="entry name" value="Invasin/intimin cell-adhesion fragments"/>
    <property type="match status" value="3"/>
</dbReference>
<evidence type="ECO:0000313" key="4">
    <source>
        <dbReference type="EMBL" id="QHJ12550.1"/>
    </source>
</evidence>
<evidence type="ECO:0000256" key="2">
    <source>
        <dbReference type="SAM" id="SignalP"/>
    </source>
</evidence>
<evidence type="ECO:0000313" key="5">
    <source>
        <dbReference type="Proteomes" id="UP000464524"/>
    </source>
</evidence>
<proteinExistence type="inferred from homology"/>
<name>A0A857JN71_9ALTE</name>
<dbReference type="RefSeq" id="WP_160180701.1">
    <property type="nucleotide sequence ID" value="NZ_CP047656.1"/>
</dbReference>
<organism evidence="4 5">
    <name type="scientific">Paraglaciecola mesophila</name>
    <dbReference type="NCBI Taxonomy" id="197222"/>
    <lineage>
        <taxon>Bacteria</taxon>
        <taxon>Pseudomonadati</taxon>
        <taxon>Pseudomonadota</taxon>
        <taxon>Gammaproteobacteria</taxon>
        <taxon>Alteromonadales</taxon>
        <taxon>Alteromonadaceae</taxon>
        <taxon>Paraglaciecola</taxon>
    </lineage>
</organism>
<dbReference type="AlphaFoldDB" id="A0A857JN71"/>
<feature type="chain" id="PRO_5032278811" description="Big-1 domain-containing protein" evidence="2">
    <location>
        <begin position="27"/>
        <end position="811"/>
    </location>
</feature>
<dbReference type="InterPro" id="IPR008964">
    <property type="entry name" value="Invasin/intimin_cell_adhesion"/>
</dbReference>
<reference evidence="4 5" key="1">
    <citation type="submission" date="2019-12" db="EMBL/GenBank/DDBJ databases">
        <title>Genome sequencing and assembly of endphytes of Porphyra tenera.</title>
        <authorList>
            <person name="Park J.M."/>
            <person name="Shin R."/>
            <person name="Jo S.H."/>
        </authorList>
    </citation>
    <scope>NUCLEOTIDE SEQUENCE [LARGE SCALE GENOMIC DNA]</scope>
    <source>
        <strain evidence="4 5">GPM4</strain>
    </source>
</reference>
<dbReference type="KEGG" id="pmes:FX988_02807"/>
<dbReference type="Proteomes" id="UP000464524">
    <property type="component" value="Chromosome"/>
</dbReference>
<dbReference type="InterPro" id="IPR013783">
    <property type="entry name" value="Ig-like_fold"/>
</dbReference>
<dbReference type="PROSITE" id="PS51127">
    <property type="entry name" value="BIG1"/>
    <property type="match status" value="1"/>
</dbReference>
<dbReference type="SMART" id="SM00634">
    <property type="entry name" value="BID_1"/>
    <property type="match status" value="3"/>
</dbReference>
<keyword evidence="5" id="KW-1185">Reference proteome</keyword>
<dbReference type="PROSITE" id="PS51257">
    <property type="entry name" value="PROKAR_LIPOPROTEIN"/>
    <property type="match status" value="1"/>
</dbReference>
<feature type="signal peptide" evidence="2">
    <location>
        <begin position="1"/>
        <end position="26"/>
    </location>
</feature>
<dbReference type="OrthoDB" id="5522233at2"/>
<feature type="domain" description="Big-1" evidence="3">
    <location>
        <begin position="153"/>
        <end position="250"/>
    </location>
</feature>
<protein>
    <recommendedName>
        <fullName evidence="3">Big-1 domain-containing protein</fullName>
    </recommendedName>
</protein>
<accession>A0A857JN71</accession>
<evidence type="ECO:0000256" key="1">
    <source>
        <dbReference type="ARBA" id="ARBA00010116"/>
    </source>
</evidence>
<comment type="similarity">
    <text evidence="1">Belongs to the intimin/invasin family.</text>
</comment>